<dbReference type="RefSeq" id="WP_151860594.1">
    <property type="nucleotide sequence ID" value="NZ_WBZC01000015.1"/>
</dbReference>
<keyword evidence="3" id="KW-1185">Reference proteome</keyword>
<dbReference type="AlphaFoldDB" id="A0A6I0F1D6"/>
<name>A0A6I0F1D6_9FIRM</name>
<evidence type="ECO:0000313" key="3">
    <source>
        <dbReference type="Proteomes" id="UP000432715"/>
    </source>
</evidence>
<evidence type="ECO:0000259" key="1">
    <source>
        <dbReference type="Pfam" id="PF00882"/>
    </source>
</evidence>
<feature type="domain" description="Phospholipase C/D" evidence="1">
    <location>
        <begin position="5"/>
        <end position="157"/>
    </location>
</feature>
<gene>
    <name evidence="2" type="ORF">F8154_05455</name>
</gene>
<dbReference type="OrthoDB" id="2878022at2"/>
<accession>A0A6I0F1D6</accession>
<dbReference type="Pfam" id="PF00882">
    <property type="entry name" value="Zn_dep_PLPC"/>
    <property type="match status" value="1"/>
</dbReference>
<comment type="caution">
    <text evidence="2">The sequence shown here is derived from an EMBL/GenBank/DDBJ whole genome shotgun (WGS) entry which is preliminary data.</text>
</comment>
<sequence>MIMETHMLIGQKVFNNINELTNMNLNRTSFIFGNMKPDIVYSLLKKSHRMKDSLYFVIKEIDKLLTSEIKDKNKFSSSLGVINHFLSDFFCSAHYYNLDKFNGGINHIRYELKLHKTFKKMEKEKQLNLQELNINRYMKDTVLNSIYSLENEYKKQEPSMENDIIFALRVSTVISVYILNNSVSTKSILVAA</sequence>
<organism evidence="2 3">
    <name type="scientific">Alkaliphilus pronyensis</name>
    <dbReference type="NCBI Taxonomy" id="1482732"/>
    <lineage>
        <taxon>Bacteria</taxon>
        <taxon>Bacillati</taxon>
        <taxon>Bacillota</taxon>
        <taxon>Clostridia</taxon>
        <taxon>Peptostreptococcales</taxon>
        <taxon>Natronincolaceae</taxon>
        <taxon>Alkaliphilus</taxon>
    </lineage>
</organism>
<proteinExistence type="predicted"/>
<dbReference type="InterPro" id="IPR029002">
    <property type="entry name" value="PLPC/GPLD1"/>
</dbReference>
<reference evidence="2 3" key="1">
    <citation type="submission" date="2019-10" db="EMBL/GenBank/DDBJ databases">
        <title>Alkaliphilus serpentinus sp. nov. and Alkaliphilus pronyensis sp. nov., two novel anaerobic alkaliphilic species isolated from the serpentinized-hosted hydrothermal field of the Prony Bay (New Caledonia).</title>
        <authorList>
            <person name="Postec A."/>
        </authorList>
    </citation>
    <scope>NUCLEOTIDE SEQUENCE [LARGE SCALE GENOMIC DNA]</scope>
    <source>
        <strain evidence="2 3">LacV</strain>
    </source>
</reference>
<dbReference type="EMBL" id="WBZC01000015">
    <property type="protein sequence ID" value="KAB3535747.1"/>
    <property type="molecule type" value="Genomic_DNA"/>
</dbReference>
<dbReference type="Proteomes" id="UP000432715">
    <property type="component" value="Unassembled WGS sequence"/>
</dbReference>
<protein>
    <submittedName>
        <fullName evidence="2">Zinc dependent phospholipase C family protein</fullName>
    </submittedName>
</protein>
<evidence type="ECO:0000313" key="2">
    <source>
        <dbReference type="EMBL" id="KAB3535747.1"/>
    </source>
</evidence>